<evidence type="ECO:0000256" key="1">
    <source>
        <dbReference type="SAM" id="SignalP"/>
    </source>
</evidence>
<evidence type="ECO:0000313" key="3">
    <source>
        <dbReference type="Proteomes" id="UP000000496"/>
    </source>
</evidence>
<sequence length="415" mass="46934">MKTWKTLALTSLFLTFGSLPLHAQDDDGSPGLEQRDIEALRDWINTKRQVTVKERGGNLSISGEVRTELQSTNEKKNGIKQRGHGGAVTGTAMRAWDIEVNLMLDYRTDRTWAAVKIEFDNDAGTVSGTFNRLSLERAFFGGRIVNADLYTMDLEFGRRLLNYTFDSKIQFGSFMDGILFKYDHALQSIGDLYFHGGPFLVNDWIDQYAYVGELGLLNIGGTGLYSKLSFIDWDTKKTADRLRNLAFDFRNLQLTLGYKFVPDWLWKKITTVYAAGLFNTAARPHEMTDNMKQAFAWYVGFSIGELRKQWDWSLDINYQWVQAQAIPDFDGSGIGRGNAAKVGLYSRRSKGEGDATTVKTAVGAGNYKGLSVELLYNLTNNITVYQAWRQSVNYTTAIGPAFSYKQYEIELIYAF</sequence>
<organism evidence="2 3">
    <name type="scientific">Simkania negevensis (strain ATCC VR-1471 / DSM 27360 / Z)</name>
    <dbReference type="NCBI Taxonomy" id="331113"/>
    <lineage>
        <taxon>Bacteria</taxon>
        <taxon>Pseudomonadati</taxon>
        <taxon>Chlamydiota</taxon>
        <taxon>Chlamydiia</taxon>
        <taxon>Parachlamydiales</taxon>
        <taxon>Simkaniaceae</taxon>
        <taxon>Simkania</taxon>
    </lineage>
</organism>
<reference key="1">
    <citation type="journal article" date="2011" name="Mol. Biol. Evol.">
        <title>Unity in variety -- the pan-genome of the Chlamydiae.</title>
        <authorList>
            <person name="Collingro A."/>
            <person name="Tischler P."/>
            <person name="Weinmaier T."/>
            <person name="Penz T."/>
            <person name="Heinz E."/>
            <person name="Brunham R.C."/>
            <person name="Read T.D."/>
            <person name="Bavoil P.M."/>
            <person name="Sachse K."/>
            <person name="Kahane S."/>
            <person name="Friedman M.G."/>
            <person name="Rattei T."/>
            <person name="Myers G.S.A."/>
            <person name="Horn M."/>
        </authorList>
    </citation>
    <scope>NUCLEOTIDE SEQUENCE</scope>
    <source>
        <strain>Z</strain>
    </source>
</reference>
<proteinExistence type="predicted"/>
<dbReference type="KEGG" id="sng:SNE_A00390"/>
<dbReference type="OrthoDB" id="20067at2"/>
<dbReference type="eggNOG" id="ENOG50323TX">
    <property type="taxonomic scope" value="Bacteria"/>
</dbReference>
<evidence type="ECO:0000313" key="2">
    <source>
        <dbReference type="EMBL" id="CCB87917.1"/>
    </source>
</evidence>
<dbReference type="RefSeq" id="WP_013942384.1">
    <property type="nucleotide sequence ID" value="NC_015713.1"/>
</dbReference>
<dbReference type="EMBL" id="FR872582">
    <property type="protein sequence ID" value="CCB87917.1"/>
    <property type="molecule type" value="Genomic_DNA"/>
</dbReference>
<dbReference type="Proteomes" id="UP000000496">
    <property type="component" value="Chromosome gsn.131"/>
</dbReference>
<protein>
    <submittedName>
        <fullName evidence="2">Uncharacterized protein</fullName>
    </submittedName>
</protein>
<dbReference type="HOGENOM" id="CLU_640470_0_0_0"/>
<feature type="signal peptide" evidence="1">
    <location>
        <begin position="1"/>
        <end position="23"/>
    </location>
</feature>
<keyword evidence="3" id="KW-1185">Reference proteome</keyword>
<keyword evidence="1" id="KW-0732">Signal</keyword>
<accession>F8L536</accession>
<dbReference type="AlphaFoldDB" id="F8L536"/>
<name>F8L536_SIMNZ</name>
<feature type="chain" id="PRO_5003374178" evidence="1">
    <location>
        <begin position="24"/>
        <end position="415"/>
    </location>
</feature>
<gene>
    <name evidence="2" type="ordered locus">SNE_A00390</name>
</gene>
<reference evidence="2 3" key="2">
    <citation type="journal article" date="2011" name="Mol. Biol. Evol.">
        <title>Unity in variety--the pan-genome of the Chlamydiae.</title>
        <authorList>
            <person name="Collingro A."/>
            <person name="Tischler P."/>
            <person name="Weinmaier T."/>
            <person name="Penz T."/>
            <person name="Heinz E."/>
            <person name="Brunham R.C."/>
            <person name="Read T.D."/>
            <person name="Bavoil P.M."/>
            <person name="Sachse K."/>
            <person name="Kahane S."/>
            <person name="Friedman M.G."/>
            <person name="Rattei T."/>
            <person name="Myers G.S."/>
            <person name="Horn M."/>
        </authorList>
    </citation>
    <scope>NUCLEOTIDE SEQUENCE [LARGE SCALE GENOMIC DNA]</scope>
    <source>
        <strain evidence="3">ATCC VR-1471 / Z</strain>
    </source>
</reference>
<dbReference type="STRING" id="331113.SNE_A00390"/>